<keyword evidence="3" id="KW-0472">Membrane</keyword>
<evidence type="ECO:0000313" key="5">
    <source>
        <dbReference type="EMBL" id="PJG59766.1"/>
    </source>
</evidence>
<reference evidence="5 6" key="1">
    <citation type="submission" date="2017-11" db="EMBL/GenBank/DDBJ databases">
        <title>Draft genome sequence of environmental isolate Aeromonas cavernicola sp. nov. MDC 2508.</title>
        <authorList>
            <person name="Colston S.M."/>
            <person name="Navarro A."/>
            <person name="Martinez-Murcia A.J."/>
            <person name="Graf J."/>
        </authorList>
    </citation>
    <scope>NUCLEOTIDE SEQUENCE [LARGE SCALE GENOMIC DNA]</scope>
    <source>
        <strain evidence="5 6">MDC 2508</strain>
    </source>
</reference>
<dbReference type="Proteomes" id="UP000235861">
    <property type="component" value="Unassembled WGS sequence"/>
</dbReference>
<organism evidence="5 6">
    <name type="scientific">Aeromonas cavernicola</name>
    <dbReference type="NCBI Taxonomy" id="1006623"/>
    <lineage>
        <taxon>Bacteria</taxon>
        <taxon>Pseudomonadati</taxon>
        <taxon>Pseudomonadota</taxon>
        <taxon>Gammaproteobacteria</taxon>
        <taxon>Aeromonadales</taxon>
        <taxon>Aeromonadaceae</taxon>
        <taxon>Aeromonas</taxon>
    </lineage>
</organism>
<dbReference type="GO" id="GO:0052621">
    <property type="term" value="F:diguanylate cyclase activity"/>
    <property type="evidence" value="ECO:0007669"/>
    <property type="project" value="UniProtKB-EC"/>
</dbReference>
<feature type="domain" description="GGDEF" evidence="4">
    <location>
        <begin position="212"/>
        <end position="341"/>
    </location>
</feature>
<gene>
    <name evidence="5" type="ORF">CUC53_05545</name>
</gene>
<dbReference type="OrthoDB" id="9803824at2"/>
<dbReference type="Pfam" id="PF00990">
    <property type="entry name" value="GGDEF"/>
    <property type="match status" value="1"/>
</dbReference>
<keyword evidence="3" id="KW-1133">Transmembrane helix</keyword>
<name>A0A2H9U6T9_9GAMM</name>
<dbReference type="SMART" id="SM00267">
    <property type="entry name" value="GGDEF"/>
    <property type="match status" value="1"/>
</dbReference>
<keyword evidence="6" id="KW-1185">Reference proteome</keyword>
<dbReference type="SUPFAM" id="SSF55073">
    <property type="entry name" value="Nucleotide cyclase"/>
    <property type="match status" value="1"/>
</dbReference>
<evidence type="ECO:0000313" key="6">
    <source>
        <dbReference type="Proteomes" id="UP000235861"/>
    </source>
</evidence>
<evidence type="ECO:0000256" key="2">
    <source>
        <dbReference type="ARBA" id="ARBA00034247"/>
    </source>
</evidence>
<comment type="catalytic activity">
    <reaction evidence="2">
        <text>2 GTP = 3',3'-c-di-GMP + 2 diphosphate</text>
        <dbReference type="Rhea" id="RHEA:24898"/>
        <dbReference type="ChEBI" id="CHEBI:33019"/>
        <dbReference type="ChEBI" id="CHEBI:37565"/>
        <dbReference type="ChEBI" id="CHEBI:58805"/>
        <dbReference type="EC" id="2.7.7.65"/>
    </reaction>
</comment>
<dbReference type="EC" id="2.7.7.65" evidence="1"/>
<dbReference type="Gene3D" id="3.30.70.270">
    <property type="match status" value="1"/>
</dbReference>
<dbReference type="InterPro" id="IPR000160">
    <property type="entry name" value="GGDEF_dom"/>
</dbReference>
<keyword evidence="3" id="KW-0812">Transmembrane</keyword>
<comment type="caution">
    <text evidence="5">The sequence shown here is derived from an EMBL/GenBank/DDBJ whole genome shotgun (WGS) entry which is preliminary data.</text>
</comment>
<sequence length="341" mass="38828">MVLASPEQGVDLSDYDSMILQLRSEGPSDAPWRIYLRNYDPAYSRLEDPVSHKVNAILFDSTQYPGRVEVPLTLFTPTTWWLTDYQIPLMQQGRDLSRVFAIELATGSNALPGHYRLKLEELTFQGPWLSPSLFYRALFMVWSITIIMLLLMDYAGMRRRLQKASHNAHLAMLRNQNLEQEYRMAADQVRHDPLTGALSRSEGEALLAQHSGEMIVIFIDIDHFKQINDGYGHPVGDEVIKCLVSELLLHLGQEVSLCRWGGEEFVLLVPERPLSWGETLAEHLRKVLAEGRGWPQDLRVSASFGVAARRRQEPLPQTLARADDALYQAKRDGRNRVVVAH</sequence>
<evidence type="ECO:0000256" key="3">
    <source>
        <dbReference type="SAM" id="Phobius"/>
    </source>
</evidence>
<feature type="transmembrane region" description="Helical" evidence="3">
    <location>
        <begin position="133"/>
        <end position="152"/>
    </location>
</feature>
<protein>
    <recommendedName>
        <fullName evidence="1">diguanylate cyclase</fullName>
        <ecNumber evidence="1">2.7.7.65</ecNumber>
    </recommendedName>
</protein>
<accession>A0A2H9U6T9</accession>
<evidence type="ECO:0000259" key="4">
    <source>
        <dbReference type="PROSITE" id="PS50887"/>
    </source>
</evidence>
<dbReference type="PANTHER" id="PTHR45138:SF9">
    <property type="entry name" value="DIGUANYLATE CYCLASE DGCM-RELATED"/>
    <property type="match status" value="1"/>
</dbReference>
<dbReference type="InterPro" id="IPR043128">
    <property type="entry name" value="Rev_trsase/Diguanyl_cyclase"/>
</dbReference>
<dbReference type="NCBIfam" id="TIGR00254">
    <property type="entry name" value="GGDEF"/>
    <property type="match status" value="1"/>
</dbReference>
<dbReference type="InterPro" id="IPR050469">
    <property type="entry name" value="Diguanylate_Cyclase"/>
</dbReference>
<dbReference type="InterPro" id="IPR029787">
    <property type="entry name" value="Nucleotide_cyclase"/>
</dbReference>
<dbReference type="PROSITE" id="PS50887">
    <property type="entry name" value="GGDEF"/>
    <property type="match status" value="1"/>
</dbReference>
<dbReference type="PANTHER" id="PTHR45138">
    <property type="entry name" value="REGULATORY COMPONENTS OF SENSORY TRANSDUCTION SYSTEM"/>
    <property type="match status" value="1"/>
</dbReference>
<dbReference type="CDD" id="cd01949">
    <property type="entry name" value="GGDEF"/>
    <property type="match status" value="1"/>
</dbReference>
<evidence type="ECO:0000256" key="1">
    <source>
        <dbReference type="ARBA" id="ARBA00012528"/>
    </source>
</evidence>
<dbReference type="AlphaFoldDB" id="A0A2H9U6T9"/>
<proteinExistence type="predicted"/>
<dbReference type="EMBL" id="PGGC01000048">
    <property type="protein sequence ID" value="PJG59766.1"/>
    <property type="molecule type" value="Genomic_DNA"/>
</dbReference>